<dbReference type="OrthoDB" id="10058185at2759"/>
<sequence length="587" mass="63544">MALDGTSIIVTGGCGQVGVAVVKHLQHKYPTATIAVLDLEKPLAGDACFIEKVTYYAGNITDEAILKETFEAVKPLVVFHTAGLIPQIAKRLNMHTEKDFTAVNVQGTRNVLDAATAVGSVKALVFTSSSDVVKGDSWQDLAGVNESMEIPKVFDDPYAKSKALAESFILSSSTAMLPTTAIRTHAVFSSNDNNLIPLMRSAPRNVHLGSGKNLYDFTYAPNLAIAHVLAAENLLNVSPTETSNPLSAAGKPFFVTNAEPMPFRTFIKLVWAAFDASGGKEQAQVKGITIPAPVALVLTWMSEMAARIVRKEPFLTVKNLGDGLAQRWFDNSSATAVLGDGPMSSVGKKIDRSALENLLQSCPVRVAELEAAYIIPFMVSKHSTTQTLLSMFAGTNKETILSGKNLNSPNNIFCTDHDTRLLFDEFAVGVKFLNGQYWLRKVISKKALGILSQYGDGEEVIFGTGSQGHEIDLPDGELFNIHLAIGRVLHASGAGEIINKILQDEEDYNDGIVEDGASRCTWNRDLILVATAAINSMRVDALNDIELASGFFDEKNIVKSCTPYALLDEANHATAKDDVQKWSSFWL</sequence>
<dbReference type="AlphaFoldDB" id="A0A1E3Q3Q3"/>
<proteinExistence type="predicted"/>
<gene>
    <name evidence="2" type="ORF">LIPSTDRAFT_28714</name>
</gene>
<dbReference type="GO" id="GO:0006694">
    <property type="term" value="P:steroid biosynthetic process"/>
    <property type="evidence" value="ECO:0007669"/>
    <property type="project" value="InterPro"/>
</dbReference>
<dbReference type="STRING" id="675824.A0A1E3Q3Q3"/>
<reference evidence="2 3" key="1">
    <citation type="journal article" date="2016" name="Proc. Natl. Acad. Sci. U.S.A.">
        <title>Comparative genomics of biotechnologically important yeasts.</title>
        <authorList>
            <person name="Riley R."/>
            <person name="Haridas S."/>
            <person name="Wolfe K.H."/>
            <person name="Lopes M.R."/>
            <person name="Hittinger C.T."/>
            <person name="Goeker M."/>
            <person name="Salamov A.A."/>
            <person name="Wisecaver J.H."/>
            <person name="Long T.M."/>
            <person name="Calvey C.H."/>
            <person name="Aerts A.L."/>
            <person name="Barry K.W."/>
            <person name="Choi C."/>
            <person name="Clum A."/>
            <person name="Coughlan A.Y."/>
            <person name="Deshpande S."/>
            <person name="Douglass A.P."/>
            <person name="Hanson S.J."/>
            <person name="Klenk H.-P."/>
            <person name="LaButti K.M."/>
            <person name="Lapidus A."/>
            <person name="Lindquist E.A."/>
            <person name="Lipzen A.M."/>
            <person name="Meier-Kolthoff J.P."/>
            <person name="Ohm R.A."/>
            <person name="Otillar R.P."/>
            <person name="Pangilinan J.L."/>
            <person name="Peng Y."/>
            <person name="Rokas A."/>
            <person name="Rosa C.A."/>
            <person name="Scheuner C."/>
            <person name="Sibirny A.A."/>
            <person name="Slot J.C."/>
            <person name="Stielow J.B."/>
            <person name="Sun H."/>
            <person name="Kurtzman C.P."/>
            <person name="Blackwell M."/>
            <person name="Grigoriev I.V."/>
            <person name="Jeffries T.W."/>
        </authorList>
    </citation>
    <scope>NUCLEOTIDE SEQUENCE [LARGE SCALE GENOMIC DNA]</scope>
    <source>
        <strain evidence="2 3">NRRL Y-11557</strain>
    </source>
</reference>
<dbReference type="Proteomes" id="UP000094385">
    <property type="component" value="Unassembled WGS sequence"/>
</dbReference>
<name>A0A1E3Q3Q3_LIPST</name>
<dbReference type="SUPFAM" id="SSF51735">
    <property type="entry name" value="NAD(P)-binding Rossmann-fold domains"/>
    <property type="match status" value="1"/>
</dbReference>
<dbReference type="InterPro" id="IPR002225">
    <property type="entry name" value="3Beta_OHSteriod_DH/Estase"/>
</dbReference>
<organism evidence="2 3">
    <name type="scientific">Lipomyces starkeyi NRRL Y-11557</name>
    <dbReference type="NCBI Taxonomy" id="675824"/>
    <lineage>
        <taxon>Eukaryota</taxon>
        <taxon>Fungi</taxon>
        <taxon>Dikarya</taxon>
        <taxon>Ascomycota</taxon>
        <taxon>Saccharomycotina</taxon>
        <taxon>Lipomycetes</taxon>
        <taxon>Lipomycetales</taxon>
        <taxon>Lipomycetaceae</taxon>
        <taxon>Lipomyces</taxon>
    </lineage>
</organism>
<feature type="domain" description="3-beta hydroxysteroid dehydrogenase/isomerase" evidence="1">
    <location>
        <begin position="9"/>
        <end position="277"/>
    </location>
</feature>
<evidence type="ECO:0000259" key="1">
    <source>
        <dbReference type="Pfam" id="PF01073"/>
    </source>
</evidence>
<protein>
    <recommendedName>
        <fullName evidence="1">3-beta hydroxysteroid dehydrogenase/isomerase domain-containing protein</fullName>
    </recommendedName>
</protein>
<dbReference type="PANTHER" id="PTHR43000">
    <property type="entry name" value="DTDP-D-GLUCOSE 4,6-DEHYDRATASE-RELATED"/>
    <property type="match status" value="1"/>
</dbReference>
<dbReference type="Pfam" id="PF01073">
    <property type="entry name" value="3Beta_HSD"/>
    <property type="match status" value="1"/>
</dbReference>
<dbReference type="InterPro" id="IPR036291">
    <property type="entry name" value="NAD(P)-bd_dom_sf"/>
</dbReference>
<keyword evidence="3" id="KW-1185">Reference proteome</keyword>
<accession>A0A1E3Q3Q3</accession>
<dbReference type="Gene3D" id="3.40.50.720">
    <property type="entry name" value="NAD(P)-binding Rossmann-like Domain"/>
    <property type="match status" value="1"/>
</dbReference>
<evidence type="ECO:0000313" key="3">
    <source>
        <dbReference type="Proteomes" id="UP000094385"/>
    </source>
</evidence>
<dbReference type="EMBL" id="KV454296">
    <property type="protein sequence ID" value="ODQ72281.1"/>
    <property type="molecule type" value="Genomic_DNA"/>
</dbReference>
<dbReference type="GO" id="GO:0016616">
    <property type="term" value="F:oxidoreductase activity, acting on the CH-OH group of donors, NAD or NADP as acceptor"/>
    <property type="evidence" value="ECO:0007669"/>
    <property type="project" value="InterPro"/>
</dbReference>
<evidence type="ECO:0000313" key="2">
    <source>
        <dbReference type="EMBL" id="ODQ72281.1"/>
    </source>
</evidence>